<accession>A0AAV8DIQ5</accession>
<dbReference type="Gene3D" id="3.30.420.10">
    <property type="entry name" value="Ribonuclease H-like superfamily/Ribonuclease H"/>
    <property type="match status" value="1"/>
</dbReference>
<dbReference type="InterPro" id="IPR044730">
    <property type="entry name" value="RNase_H-like_dom_plant"/>
</dbReference>
<evidence type="ECO:0000259" key="1">
    <source>
        <dbReference type="Pfam" id="PF13456"/>
    </source>
</evidence>
<dbReference type="EMBL" id="JAMFTS010000004">
    <property type="protein sequence ID" value="KAJ4767875.1"/>
    <property type="molecule type" value="Genomic_DNA"/>
</dbReference>
<dbReference type="GO" id="GO:0004523">
    <property type="term" value="F:RNA-DNA hybrid ribonuclease activity"/>
    <property type="evidence" value="ECO:0007669"/>
    <property type="project" value="InterPro"/>
</dbReference>
<evidence type="ECO:0000313" key="3">
    <source>
        <dbReference type="Proteomes" id="UP001140206"/>
    </source>
</evidence>
<dbReference type="InterPro" id="IPR002156">
    <property type="entry name" value="RNaseH_domain"/>
</dbReference>
<keyword evidence="3" id="KW-1185">Reference proteome</keyword>
<protein>
    <submittedName>
        <fullName evidence="2">Ribonuclease H-like superfamily protein</fullName>
    </submittedName>
</protein>
<proteinExistence type="predicted"/>
<dbReference type="Proteomes" id="UP001140206">
    <property type="component" value="Chromosome 4"/>
</dbReference>
<dbReference type="AlphaFoldDB" id="A0AAV8DIQ5"/>
<evidence type="ECO:0000313" key="2">
    <source>
        <dbReference type="EMBL" id="KAJ4767875.1"/>
    </source>
</evidence>
<feature type="domain" description="RNase H type-1" evidence="1">
    <location>
        <begin position="139"/>
        <end position="265"/>
    </location>
</feature>
<dbReference type="InterPro" id="IPR052929">
    <property type="entry name" value="RNase_H-like_EbsB-rel"/>
</dbReference>
<dbReference type="PANTHER" id="PTHR47074">
    <property type="entry name" value="BNAC02G40300D PROTEIN"/>
    <property type="match status" value="1"/>
</dbReference>
<dbReference type="PANTHER" id="PTHR47074:SF11">
    <property type="entry name" value="REVERSE TRANSCRIPTASE-LIKE PROTEIN"/>
    <property type="match status" value="1"/>
</dbReference>
<dbReference type="Pfam" id="PF13456">
    <property type="entry name" value="RVT_3"/>
    <property type="match status" value="1"/>
</dbReference>
<dbReference type="InterPro" id="IPR036397">
    <property type="entry name" value="RNaseH_sf"/>
</dbReference>
<dbReference type="GO" id="GO:0003676">
    <property type="term" value="F:nucleic acid binding"/>
    <property type="evidence" value="ECO:0007669"/>
    <property type="project" value="InterPro"/>
</dbReference>
<comment type="caution">
    <text evidence="2">The sequence shown here is derived from an EMBL/GenBank/DDBJ whole genome shotgun (WGS) entry which is preliminary data.</text>
</comment>
<gene>
    <name evidence="2" type="ORF">LUZ62_078250</name>
</gene>
<dbReference type="CDD" id="cd06222">
    <property type="entry name" value="RNase_H_like"/>
    <property type="match status" value="1"/>
</dbReference>
<dbReference type="InterPro" id="IPR012337">
    <property type="entry name" value="RNaseH-like_sf"/>
</dbReference>
<sequence length="303" mass="35944">MHKRINKWSPMCQRCHIENEYESHCFFFCPGSRSVWFASNLGLRTEHLSLNIIEAIKQCTYHRSEDEIKIFVYTMWELWKARNETIIQSKKFDPMEVLQKVKISMQLEEQIGDALPQRVQNQECKQKYCYKHQGWQIITDGSWDTRLRAGGAFLIYCQGHIVRIGYNSYQLHEPFHAEVMAMKDALVQLKQLWRVQGVGQIDIFSDNSALINLLKEGDMHEIPSWRAWEDMCELMQIISQFQVQVVCTEVRREVVYEAHQMANYARVTANQYYGQPRIHVNAEKNIKPCMEERFFQRVQEEPP</sequence>
<organism evidence="2 3">
    <name type="scientific">Rhynchospora pubera</name>
    <dbReference type="NCBI Taxonomy" id="906938"/>
    <lineage>
        <taxon>Eukaryota</taxon>
        <taxon>Viridiplantae</taxon>
        <taxon>Streptophyta</taxon>
        <taxon>Embryophyta</taxon>
        <taxon>Tracheophyta</taxon>
        <taxon>Spermatophyta</taxon>
        <taxon>Magnoliopsida</taxon>
        <taxon>Liliopsida</taxon>
        <taxon>Poales</taxon>
        <taxon>Cyperaceae</taxon>
        <taxon>Cyperoideae</taxon>
        <taxon>Rhynchosporeae</taxon>
        <taxon>Rhynchospora</taxon>
    </lineage>
</organism>
<dbReference type="SUPFAM" id="SSF53098">
    <property type="entry name" value="Ribonuclease H-like"/>
    <property type="match status" value="1"/>
</dbReference>
<name>A0AAV8DIQ5_9POAL</name>
<reference evidence="2" key="1">
    <citation type="submission" date="2022-08" db="EMBL/GenBank/DDBJ databases">
        <authorList>
            <person name="Marques A."/>
        </authorList>
    </citation>
    <scope>NUCLEOTIDE SEQUENCE</scope>
    <source>
        <strain evidence="2">RhyPub2mFocal</strain>
        <tissue evidence="2">Leaves</tissue>
    </source>
</reference>